<proteinExistence type="predicted"/>
<dbReference type="PANTHER" id="PTHR15678">
    <property type="entry name" value="ANTIGEN MLAA-22-RELATED"/>
    <property type="match status" value="1"/>
</dbReference>
<evidence type="ECO:0000256" key="3">
    <source>
        <dbReference type="SAM" id="Phobius"/>
    </source>
</evidence>
<dbReference type="KEGG" id="hazt:108673080"/>
<feature type="compositionally biased region" description="Basic and acidic residues" evidence="2">
    <location>
        <begin position="1703"/>
        <end position="1713"/>
    </location>
</feature>
<feature type="domain" description="FMP27/BLTP2/Hobbit GFWDK motif-containing RBG unit" evidence="4">
    <location>
        <begin position="1314"/>
        <end position="1447"/>
    </location>
</feature>
<feature type="compositionally biased region" description="Acidic residues" evidence="2">
    <location>
        <begin position="1693"/>
        <end position="1702"/>
    </location>
</feature>
<protein>
    <submittedName>
        <fullName evidence="6">Protein KIAA0100</fullName>
    </submittedName>
</protein>
<organism evidence="5 6">
    <name type="scientific">Hyalella azteca</name>
    <name type="common">Amphipod</name>
    <dbReference type="NCBI Taxonomy" id="294128"/>
    <lineage>
        <taxon>Eukaryota</taxon>
        <taxon>Metazoa</taxon>
        <taxon>Ecdysozoa</taxon>
        <taxon>Arthropoda</taxon>
        <taxon>Crustacea</taxon>
        <taxon>Multicrustacea</taxon>
        <taxon>Malacostraca</taxon>
        <taxon>Eumalacostraca</taxon>
        <taxon>Peracarida</taxon>
        <taxon>Amphipoda</taxon>
        <taxon>Senticaudata</taxon>
        <taxon>Talitrida</taxon>
        <taxon>Talitroidea</taxon>
        <taxon>Hyalellidae</taxon>
        <taxon>Hyalella</taxon>
    </lineage>
</organism>
<evidence type="ECO:0000313" key="6">
    <source>
        <dbReference type="RefSeq" id="XP_018016349.1"/>
    </source>
</evidence>
<dbReference type="InterPro" id="IPR019441">
    <property type="entry name" value="FMP27/BLTP2/Hobbit_GFWDK_RBG"/>
</dbReference>
<feature type="compositionally biased region" description="Basic and acidic residues" evidence="2">
    <location>
        <begin position="1725"/>
        <end position="1760"/>
    </location>
</feature>
<evidence type="ECO:0000259" key="4">
    <source>
        <dbReference type="SMART" id="SM01214"/>
    </source>
</evidence>
<keyword evidence="5" id="KW-1185">Reference proteome</keyword>
<reference evidence="6" key="1">
    <citation type="submission" date="2025-08" db="UniProtKB">
        <authorList>
            <consortium name="RefSeq"/>
        </authorList>
    </citation>
    <scope>IDENTIFICATION</scope>
    <source>
        <tissue evidence="6">Whole organism</tissue>
    </source>
</reference>
<feature type="transmembrane region" description="Helical" evidence="3">
    <location>
        <begin position="7"/>
        <end position="29"/>
    </location>
</feature>
<accession>A0A8B7NRH9</accession>
<dbReference type="InterPro" id="IPR045167">
    <property type="entry name" value="Hobbit"/>
</dbReference>
<sequence>MLFFIPLAIVLLYYALTRLIVWLVAYFIMRCYNIKIQICSISLLHFCFKDLLIEKGPIAIKIDRVGAASSLFNQDERKIFALKLYDVRIEKRACNEEHQSDSSSKKDLKENSLPEEPVLGLVDEDEWHEAFTEALVPDLPAPRLFKISASVVTLAQFFGVRLLNVSLMFLRDTWPGCLLHATAERLEIEAATLNQTNVALSVSVHNCHVKMLQPSAEKHVQQKLTNDIRSEVVPPARPDDDIKEQSDKSRVFASVLGSLYGGRNNNDSRTHDPSLLECSFSSKFYVQVDAEHHAYMETVSLELKTVKLDVRDRLFVFMQDRTAAYRSARAATKTTSSPLQQNGGDAAGSVFFSVSDDTNYSAREQLLGLQDLTETPTSIATAVPAVSRFLSIYWHLVPQNVNLSLEDVSMNVTSHPTRSNVLAQMSSLQFTLRIPRAPHTLQATPALLPEVYSSFSMDGVQLNSSHHSFLSLRTLRSDSSHLGRRAVCGAELHSFLYWFDHRDLSVFLPYLSCLLNSAAPPKPAPERKDQKKLVPLLRACCDSVHLVVELRDIGVGVKLPSGPPLLLSLLHGSLDTGTGDFVLEAFTSQLGRECCCLRPLRLLECYCEAANNCTTGRCPPARRHSGGGELKQSPDPVIETRHRRSVGHAGREKVTSSLLGQYGTQNYLLSLTDLMDYTNVGNRAQAPYDELQLLAQLRGGDHQERHIWGSPVSLGLCCVHFSPGSVFHEAPHADIIDMFEGNKNFMDSSRSSDGCRQRYFSRGESGVGSFSSSFQRHRSSQSLINDPAVTEQHTHDNVTNVHLDHLQLEWSPSLANFMCAVLSYAVEVKQFLGLKPSPQPSHSSPKPDSPVTSSHIESLKSLTLDCSSINIFAHTKYDQSLMLRCDSVRSARRSTALFHGLKLIQFVPQKKPFHCEDAASIKCGLVVADVGVLSVVLSEGDTLLEVRNECSLHWWPATHLTLFAVFMDLKELSSSLRSNHTWTISPTSQVESPTKPKTELRLQVLAKSPVSLRLTLSERHEARLSVVGFTFLTAKGLTCIQASLLDLDLDQHKIMSVTDGKLVSSFKSSELRNERQAFPELEQPINKAWRLTIAIWKVTFPYEFDFAEAFHEDFLCLVKWLKTVHKNTKKVSSPVEASFVNSPTIGKSTTSNEKKLPPDIIVKVTEWVVSVEDDPFEVKLRYNYELMEDEYQESCKRKKAFNARINDLQRSGAFLTSNKIEELHKSLKEKDSETYIKRSKQMYESTPVRSPLFTWVVKDLVGFALADPSFDGKENILRNMEEIDSCPNGDEEFSTLWCRMLSASVGLWQLRLRDYPQPLLDVSALEMWGRLVCGEQCAPHKRGERTVVLPLPAPWHDGKVKRCLAPRKFYHDFTWEARTFILAYGPCWEPAMSQFSLAMSLVTSRSVDPSLPLPWWDKVRLLLHGRLLLLAQNFTLKLHASLDPYNTTEEMELTWTDLTMDWVNAKLDFSGDLNVFVRTASKYDDARLLRMPNLRLELKLRWICLGDPNDHHAVILCAPDKLPEYSSNQEHDSYRSFRSRNLDININLETRPLVRDNVVVNPVIEMLFYGSTLRWFENLKFILSGVTRPIRRGKVFNNTAPRKPQLSRHYRNIHLALALQRFDVRYWLSVGVKKGFHLSGERLSLSSEHSRALTPRNSGLRQRSLSRWSVVYLNTELLQAQVWLQSVLTEEEPSVESYENEETASKTDGKKSVPDQPDGQAGHKTRPDSKGSSKRDDANKTGDNHDAGAAKKESDQESTRRKVGPTQPPQVEKFYFLHVTKVAYMHETLSADHPYMSSGPATETPQHRLVVHHLKGAWTTHNRDIVLALYDSWTKSRQLKHNLRPDVLQSFSGAARNARSAADRAQPVLNAASPSSLHTPSGLEATPSPLSRLQSGTGADLLHQLIKEAENNFVAYSEDCSNTSEQPRESNTLHGVTDCTMDDVVCKRWLIELVNSQVLLKGCETQGYVILSAAKSQVIQRIHRPAWRQQTLNSKTTWYGSLECMQYYATVSPSRSQTQMADNILWLSVANIEERGDAHEPLDLTDIVGSNQCAGGVVTDTVGGAQLDKSGHCHDMQLQRIVSRCRCEFYYVCYGELGMEPELLGEVQPPPPNTDELWGDHRDPTDTFTLMHHDLCISTNSLQYNMVVDILNKLLLYVDPVKKAASSALARMRFQLQLSSGDDQKKPIVKLQNQLRNHLLQLRALEKDVYLVQRALDRDPQHDPLLREMEILNKRVVSCKERLSSLSQELAIRIHCYNESLLRANHKMSMAQGDKVTTIRINEVFFRKAQWRLTEDDGQLGISEVALSNFLYTKKTNSDDSGEHLLELGYVNMKNLLPNQAYRDVLAPTTLTSACPLDRQKTLRIFCREKPPCGGISVIDHFEINVVPLDISLTYQFYKTILKFCFPDNVVVVEESESRRRQLARRAARANKDSHFYVKLQKDDVEIMKQRAEQNKMFVYIKIPELKIRLSYKGMKEKNLTDVTNFRLVVPSLEYHNVTWTWLDFLNGLKEHCKSALVPQVIKIKLNVLNKGTDATAELNEEAKARLLLGDRHLPSTARTSKKSLFKFKK</sequence>
<feature type="coiled-coil region" evidence="1">
    <location>
        <begin position="2188"/>
        <end position="2249"/>
    </location>
</feature>
<dbReference type="GeneID" id="108673080"/>
<gene>
    <name evidence="6" type="primary">LOC108673080</name>
</gene>
<keyword evidence="3" id="KW-1133">Transmembrane helix</keyword>
<evidence type="ECO:0000256" key="2">
    <source>
        <dbReference type="SAM" id="MobiDB-lite"/>
    </source>
</evidence>
<keyword evidence="1" id="KW-0175">Coiled coil</keyword>
<dbReference type="PANTHER" id="PTHR15678:SF6">
    <property type="entry name" value="BRIDGE-LIKE LIPID TRANSFER PROTEIN FAMILY MEMBER 2"/>
    <property type="match status" value="1"/>
</dbReference>
<dbReference type="OrthoDB" id="1562405at2759"/>
<keyword evidence="3" id="KW-0472">Membrane</keyword>
<dbReference type="Proteomes" id="UP000694843">
    <property type="component" value="Unplaced"/>
</dbReference>
<evidence type="ECO:0000256" key="1">
    <source>
        <dbReference type="SAM" id="Coils"/>
    </source>
</evidence>
<dbReference type="SMART" id="SM01214">
    <property type="entry name" value="Fmp27_GFWDK"/>
    <property type="match status" value="1"/>
</dbReference>
<dbReference type="Pfam" id="PF10344">
    <property type="entry name" value="Hobbit"/>
    <property type="match status" value="3"/>
</dbReference>
<dbReference type="CTD" id="38395"/>
<name>A0A8B7NRH9_HYAAZ</name>
<feature type="region of interest" description="Disordered" evidence="2">
    <location>
        <begin position="1693"/>
        <end position="1769"/>
    </location>
</feature>
<dbReference type="RefSeq" id="XP_018016349.1">
    <property type="nucleotide sequence ID" value="XM_018160860.2"/>
</dbReference>
<keyword evidence="3" id="KW-0812">Transmembrane</keyword>
<evidence type="ECO:0000313" key="5">
    <source>
        <dbReference type="Proteomes" id="UP000694843"/>
    </source>
</evidence>